<evidence type="ECO:0000313" key="2">
    <source>
        <dbReference type="EMBL" id="SQH98214.1"/>
    </source>
</evidence>
<dbReference type="GeneID" id="70784402"/>
<evidence type="ECO:0000313" key="1">
    <source>
        <dbReference type="EMBL" id="QPS59888.1"/>
    </source>
</evidence>
<dbReference type="KEGG" id="cmin:NCTC10288_00112"/>
<reference evidence="1 4" key="2">
    <citation type="submission" date="2020-12" db="EMBL/GenBank/DDBJ databases">
        <title>FDA dAtabase for Regulatory Grade micrObial Sequences (FDA-ARGOS): Supporting development and validation of Infectious Disease Dx tests.</title>
        <authorList>
            <person name="Sproer C."/>
            <person name="Gronow S."/>
            <person name="Severitt S."/>
            <person name="Schroder I."/>
            <person name="Tallon L."/>
            <person name="Sadzewicz L."/>
            <person name="Zhao X."/>
            <person name="Boylan J."/>
            <person name="Ott S."/>
            <person name="Bowen H."/>
            <person name="Vavikolanu K."/>
            <person name="Mehta A."/>
            <person name="Aluvathingal J."/>
            <person name="Nadendla S."/>
            <person name="Lowell S."/>
            <person name="Myers T."/>
            <person name="Yan Y."/>
            <person name="Sichtig H."/>
        </authorList>
    </citation>
    <scope>NUCLEOTIDE SEQUENCE [LARGE SCALE GENOMIC DNA]</scope>
    <source>
        <strain evidence="1 4">FDAARGOS_894</strain>
    </source>
</reference>
<dbReference type="AlphaFoldDB" id="A0A2X4UJZ0"/>
<evidence type="ECO:0000313" key="3">
    <source>
        <dbReference type="Proteomes" id="UP000249264"/>
    </source>
</evidence>
<name>A0A2X4UJZ0_9CORY</name>
<protein>
    <submittedName>
        <fullName evidence="2">Uncharacterized protein</fullName>
    </submittedName>
</protein>
<dbReference type="RefSeq" id="WP_156126956.1">
    <property type="nucleotide sequence ID" value="NZ_CP065689.1"/>
</dbReference>
<dbReference type="EMBL" id="LS483460">
    <property type="protein sequence ID" value="SQH98214.1"/>
    <property type="molecule type" value="Genomic_DNA"/>
</dbReference>
<dbReference type="Proteomes" id="UP000249264">
    <property type="component" value="Chromosome 1"/>
</dbReference>
<proteinExistence type="predicted"/>
<reference evidence="2 3" key="1">
    <citation type="submission" date="2018-06" db="EMBL/GenBank/DDBJ databases">
        <authorList>
            <consortium name="Pathogen Informatics"/>
            <person name="Doyle S."/>
        </authorList>
    </citation>
    <scope>NUCLEOTIDE SEQUENCE [LARGE SCALE GENOMIC DNA]</scope>
    <source>
        <strain evidence="2 3">NCTC10288</strain>
    </source>
</reference>
<dbReference type="EMBL" id="CP065689">
    <property type="protein sequence ID" value="QPS59888.1"/>
    <property type="molecule type" value="Genomic_DNA"/>
</dbReference>
<gene>
    <name evidence="1" type="ORF">I6G51_01335</name>
    <name evidence="2" type="ORF">NCTC10288_00112</name>
</gene>
<keyword evidence="4" id="KW-1185">Reference proteome</keyword>
<accession>A0A2X4UJZ0</accession>
<organism evidence="2 3">
    <name type="scientific">Corynebacterium minutissimum</name>
    <dbReference type="NCBI Taxonomy" id="38301"/>
    <lineage>
        <taxon>Bacteria</taxon>
        <taxon>Bacillati</taxon>
        <taxon>Actinomycetota</taxon>
        <taxon>Actinomycetes</taxon>
        <taxon>Mycobacteriales</taxon>
        <taxon>Corynebacteriaceae</taxon>
        <taxon>Corynebacterium</taxon>
    </lineage>
</organism>
<sequence>MTVWNAENFSDEDINAIVERLRAQGSDDNDCEAKAAVGKLNKDVWNTAS</sequence>
<evidence type="ECO:0000313" key="4">
    <source>
        <dbReference type="Proteomes" id="UP000594905"/>
    </source>
</evidence>
<dbReference type="Proteomes" id="UP000594905">
    <property type="component" value="Chromosome"/>
</dbReference>